<evidence type="ECO:0000313" key="5">
    <source>
        <dbReference type="EMBL" id="MCM2535787.1"/>
    </source>
</evidence>
<keyword evidence="6" id="KW-1185">Reference proteome</keyword>
<dbReference type="Proteomes" id="UP001523262">
    <property type="component" value="Unassembled WGS sequence"/>
</dbReference>
<keyword evidence="2" id="KW-0346">Stress response</keyword>
<gene>
    <name evidence="5" type="ORF">NDK43_30300</name>
</gene>
<feature type="coiled-coil region" evidence="3">
    <location>
        <begin position="102"/>
        <end position="175"/>
    </location>
</feature>
<keyword evidence="3" id="KW-0175">Coiled coil</keyword>
<evidence type="ECO:0000256" key="3">
    <source>
        <dbReference type="SAM" id="Coils"/>
    </source>
</evidence>
<evidence type="ECO:0000256" key="2">
    <source>
        <dbReference type="ARBA" id="ARBA00023016"/>
    </source>
</evidence>
<organism evidence="5 6">
    <name type="scientific">Neobacillus pocheonensis</name>
    <dbReference type="NCBI Taxonomy" id="363869"/>
    <lineage>
        <taxon>Bacteria</taxon>
        <taxon>Bacillati</taxon>
        <taxon>Bacillota</taxon>
        <taxon>Bacilli</taxon>
        <taxon>Bacillales</taxon>
        <taxon>Bacillaceae</taxon>
        <taxon>Neobacillus</taxon>
    </lineage>
</organism>
<dbReference type="EMBL" id="JAMQCR010000003">
    <property type="protein sequence ID" value="MCM2535787.1"/>
    <property type="molecule type" value="Genomic_DNA"/>
</dbReference>
<dbReference type="Gene3D" id="1.10.287.110">
    <property type="entry name" value="DnaJ domain"/>
    <property type="match status" value="1"/>
</dbReference>
<dbReference type="InterPro" id="IPR001623">
    <property type="entry name" value="DnaJ_domain"/>
</dbReference>
<evidence type="ECO:0000259" key="4">
    <source>
        <dbReference type="PROSITE" id="PS50076"/>
    </source>
</evidence>
<proteinExistence type="predicted"/>
<protein>
    <recommendedName>
        <fullName evidence="4">J domain-containing protein</fullName>
    </recommendedName>
</protein>
<feature type="domain" description="J" evidence="4">
    <location>
        <begin position="193"/>
        <end position="247"/>
    </location>
</feature>
<reference evidence="5 6" key="1">
    <citation type="submission" date="2022-06" db="EMBL/GenBank/DDBJ databases">
        <authorList>
            <person name="Jeon C.O."/>
        </authorList>
    </citation>
    <scope>NUCLEOTIDE SEQUENCE [LARGE SCALE GENOMIC DNA]</scope>
    <source>
        <strain evidence="5 6">KCTC 13943</strain>
    </source>
</reference>
<dbReference type="PROSITE" id="PS50076">
    <property type="entry name" value="DNAJ_2"/>
    <property type="match status" value="1"/>
</dbReference>
<sequence length="247" mass="28986">MNTDQAFDLLKDAGVTESINIQTVRRWLRESKINYEGTSNRKTGYLLDDTDQAFDLLKDAGVTESIRIQIVKRWLHEGKIKTENGKTTKLLLNDRTDEDRIIRQLRSKIKAQDKQLESMEELHEAAIKKLNQQRDQLNKECVLLKNENSNLQSETRNLLKENLELRDELIKLKDKRYKENKSYNFHSTPKSDDYSQKLGLSKLASNQEVLIEYKKLLKLTHPDQGGNAKTFQYIKSDYDHFRNSIKR</sequence>
<accession>A0ABT0WHJ3</accession>
<evidence type="ECO:0000256" key="1">
    <source>
        <dbReference type="ARBA" id="ARBA00022705"/>
    </source>
</evidence>
<evidence type="ECO:0000313" key="6">
    <source>
        <dbReference type="Proteomes" id="UP001523262"/>
    </source>
</evidence>
<dbReference type="SUPFAM" id="SSF46565">
    <property type="entry name" value="Chaperone J-domain"/>
    <property type="match status" value="1"/>
</dbReference>
<keyword evidence="1" id="KW-0235">DNA replication</keyword>
<comment type="caution">
    <text evidence="5">The sequence shown here is derived from an EMBL/GenBank/DDBJ whole genome shotgun (WGS) entry which is preliminary data.</text>
</comment>
<name>A0ABT0WHJ3_9BACI</name>
<dbReference type="InterPro" id="IPR036869">
    <property type="entry name" value="J_dom_sf"/>
</dbReference>